<protein>
    <recommendedName>
        <fullName evidence="2">FMR1-interacting protein 1 conserved domain-containing protein</fullName>
    </recommendedName>
</protein>
<feature type="region of interest" description="Disordered" evidence="1">
    <location>
        <begin position="150"/>
        <end position="254"/>
    </location>
</feature>
<dbReference type="PANTHER" id="PTHR13309">
    <property type="entry name" value="NUCLEAR FRAGILE X MENTAL RETARDATION PROTEIN INTERACTING PROTEIN 1"/>
    <property type="match status" value="1"/>
</dbReference>
<dbReference type="GO" id="GO:0000492">
    <property type="term" value="P:box C/D snoRNP assembly"/>
    <property type="evidence" value="ECO:0007669"/>
    <property type="project" value="TreeGrafter"/>
</dbReference>
<gene>
    <name evidence="3" type="ORF">BDN71DRAFT_58001</name>
</gene>
<dbReference type="InterPro" id="IPR039136">
    <property type="entry name" value="NUFIP1-like"/>
</dbReference>
<evidence type="ECO:0000313" key="3">
    <source>
        <dbReference type="EMBL" id="KAF9499738.1"/>
    </source>
</evidence>
<proteinExistence type="predicted"/>
<feature type="region of interest" description="Disordered" evidence="1">
    <location>
        <begin position="32"/>
        <end position="79"/>
    </location>
</feature>
<evidence type="ECO:0000259" key="2">
    <source>
        <dbReference type="Pfam" id="PF10453"/>
    </source>
</evidence>
<sequence length="397" mass="44091">MQQPWSQANFTGADYYQSGAYSSHYARAYMQSLDGQQGSHSAPQASTSTSFYESNPSNGHRQQRAPFDTRPPSWHQHGSHQCTYLNCKFTGSPKTLEIHRMDRHLIYPPGWDKQRKKNDWDADPSLKGKPIPIQGTNIFLDTPEAVKAWREERKRRWPSKDRVEDKKRKMSEAIARGQLTMEDIGAHRNKRRRADGGYAQSNRGGRGNGRGSNRGMRGGRGRGGGNQRGGSTFAQPVHPLPPPPPPPAPSVSQPAKLPLINEVAYESSSDNDSDAAPEVVSSKVTAALPPKPVEEALPDPEIPPVKLDEARSLRPVKKPAAPRPPRQLHNPFSSHHTLLRSLLLPEIRMTVSNLSQAIRFLVDNDFLSDVELKPGEAGNRKIEVLPSTSDERQTALQ</sequence>
<dbReference type="GO" id="GO:0005634">
    <property type="term" value="C:nucleus"/>
    <property type="evidence" value="ECO:0007669"/>
    <property type="project" value="TreeGrafter"/>
</dbReference>
<dbReference type="Proteomes" id="UP000807025">
    <property type="component" value="Unassembled WGS sequence"/>
</dbReference>
<evidence type="ECO:0000313" key="4">
    <source>
        <dbReference type="Proteomes" id="UP000807025"/>
    </source>
</evidence>
<organism evidence="3 4">
    <name type="scientific">Pleurotus eryngii</name>
    <name type="common">Boletus of the steppes</name>
    <dbReference type="NCBI Taxonomy" id="5323"/>
    <lineage>
        <taxon>Eukaryota</taxon>
        <taxon>Fungi</taxon>
        <taxon>Dikarya</taxon>
        <taxon>Basidiomycota</taxon>
        <taxon>Agaricomycotina</taxon>
        <taxon>Agaricomycetes</taxon>
        <taxon>Agaricomycetidae</taxon>
        <taxon>Agaricales</taxon>
        <taxon>Pleurotineae</taxon>
        <taxon>Pleurotaceae</taxon>
        <taxon>Pleurotus</taxon>
    </lineage>
</organism>
<feature type="region of interest" description="Disordered" evidence="1">
    <location>
        <begin position="286"/>
        <end position="305"/>
    </location>
</feature>
<feature type="compositionally biased region" description="Gly residues" evidence="1">
    <location>
        <begin position="204"/>
        <end position="228"/>
    </location>
</feature>
<dbReference type="GO" id="GO:0003723">
    <property type="term" value="F:RNA binding"/>
    <property type="evidence" value="ECO:0007669"/>
    <property type="project" value="InterPro"/>
</dbReference>
<comment type="caution">
    <text evidence="3">The sequence shown here is derived from an EMBL/GenBank/DDBJ whole genome shotgun (WGS) entry which is preliminary data.</text>
</comment>
<accession>A0A9P6A660</accession>
<feature type="compositionally biased region" description="Polar residues" evidence="1">
    <location>
        <begin position="33"/>
        <end position="60"/>
    </location>
</feature>
<dbReference type="InterPro" id="IPR019496">
    <property type="entry name" value="NUFIP1_cons_dom"/>
</dbReference>
<dbReference type="Pfam" id="PF10453">
    <property type="entry name" value="NUFIP1"/>
    <property type="match status" value="1"/>
</dbReference>
<dbReference type="PANTHER" id="PTHR13309:SF0">
    <property type="entry name" value="FMR1-INTERACTING PROTEIN NUFIP1"/>
    <property type="match status" value="1"/>
</dbReference>
<feature type="domain" description="FMR1-interacting protein 1 conserved" evidence="2">
    <location>
        <begin position="127"/>
        <end position="178"/>
    </location>
</feature>
<evidence type="ECO:0000256" key="1">
    <source>
        <dbReference type="SAM" id="MobiDB-lite"/>
    </source>
</evidence>
<feature type="compositionally biased region" description="Pro residues" evidence="1">
    <location>
        <begin position="238"/>
        <end position="249"/>
    </location>
</feature>
<feature type="compositionally biased region" description="Basic and acidic residues" evidence="1">
    <location>
        <begin position="150"/>
        <end position="171"/>
    </location>
</feature>
<dbReference type="OrthoDB" id="273070at2759"/>
<dbReference type="AlphaFoldDB" id="A0A9P6A660"/>
<dbReference type="EMBL" id="MU154530">
    <property type="protein sequence ID" value="KAF9499738.1"/>
    <property type="molecule type" value="Genomic_DNA"/>
</dbReference>
<name>A0A9P6A660_PLEER</name>
<keyword evidence="4" id="KW-1185">Reference proteome</keyword>
<reference evidence="3" key="1">
    <citation type="submission" date="2020-11" db="EMBL/GenBank/DDBJ databases">
        <authorList>
            <consortium name="DOE Joint Genome Institute"/>
            <person name="Ahrendt S."/>
            <person name="Riley R."/>
            <person name="Andreopoulos W."/>
            <person name="Labutti K."/>
            <person name="Pangilinan J."/>
            <person name="Ruiz-Duenas F.J."/>
            <person name="Barrasa J.M."/>
            <person name="Sanchez-Garcia M."/>
            <person name="Camarero S."/>
            <person name="Miyauchi S."/>
            <person name="Serrano A."/>
            <person name="Linde D."/>
            <person name="Babiker R."/>
            <person name="Drula E."/>
            <person name="Ayuso-Fernandez I."/>
            <person name="Pacheco R."/>
            <person name="Padilla G."/>
            <person name="Ferreira P."/>
            <person name="Barriuso J."/>
            <person name="Kellner H."/>
            <person name="Castanera R."/>
            <person name="Alfaro M."/>
            <person name="Ramirez L."/>
            <person name="Pisabarro A.G."/>
            <person name="Kuo A."/>
            <person name="Tritt A."/>
            <person name="Lipzen A."/>
            <person name="He G."/>
            <person name="Yan M."/>
            <person name="Ng V."/>
            <person name="Cullen D."/>
            <person name="Martin F."/>
            <person name="Rosso M.-N."/>
            <person name="Henrissat B."/>
            <person name="Hibbett D."/>
            <person name="Martinez A.T."/>
            <person name="Grigoriev I.V."/>
        </authorList>
    </citation>
    <scope>NUCLEOTIDE SEQUENCE</scope>
    <source>
        <strain evidence="3">ATCC 90797</strain>
    </source>
</reference>